<dbReference type="Pfam" id="PF08660">
    <property type="entry name" value="Alg14"/>
    <property type="match status" value="1"/>
</dbReference>
<dbReference type="GO" id="GO:0006488">
    <property type="term" value="P:dolichol-linked oligosaccharide biosynthetic process"/>
    <property type="evidence" value="ECO:0007669"/>
    <property type="project" value="InterPro"/>
</dbReference>
<keyword evidence="2" id="KW-0812">Transmembrane</keyword>
<accession>A0A4T0V1D2</accession>
<proteinExistence type="predicted"/>
<comment type="caution">
    <text evidence="6">The sequence shown here is derived from an EMBL/GenBank/DDBJ whole genome shotgun (WGS) entry which is preliminary data.</text>
</comment>
<keyword evidence="4" id="KW-1133">Transmembrane helix</keyword>
<evidence type="ECO:0000256" key="1">
    <source>
        <dbReference type="ARBA" id="ARBA00004389"/>
    </source>
</evidence>
<dbReference type="Gene3D" id="3.40.50.2000">
    <property type="entry name" value="Glycogen Phosphorylase B"/>
    <property type="match status" value="1"/>
</dbReference>
<keyword evidence="3" id="KW-0256">Endoplasmic reticulum</keyword>
<sequence length="149" mass="16440">MKLKVLAVASGGGHWTQMMRLVPAFSGCEVVFVGVKAMYRDDVADARFYAISDVSRLHLASLPRALLALVGILLRERPQVVVTTGSAPGLLALRLARLLGMRTVWIDSVANVEELSLSGRKARRYADLWLTQWPHLAKEQGPEYRGSLL</sequence>
<dbReference type="PANTHER" id="PTHR12154">
    <property type="entry name" value="GLYCOSYL TRANSFERASE-RELATED"/>
    <property type="match status" value="1"/>
</dbReference>
<keyword evidence="7" id="KW-1185">Reference proteome</keyword>
<dbReference type="PANTHER" id="PTHR12154:SF4">
    <property type="entry name" value="UDP-N-ACETYLGLUCOSAMINE TRANSFERASE SUBUNIT ALG14 HOMOLOG"/>
    <property type="match status" value="1"/>
</dbReference>
<evidence type="ECO:0000256" key="2">
    <source>
        <dbReference type="ARBA" id="ARBA00022692"/>
    </source>
</evidence>
<evidence type="ECO:0000256" key="5">
    <source>
        <dbReference type="ARBA" id="ARBA00023136"/>
    </source>
</evidence>
<name>A0A4T0V1D2_9NEIS</name>
<evidence type="ECO:0008006" key="8">
    <source>
        <dbReference type="Google" id="ProtNLM"/>
    </source>
</evidence>
<reference evidence="6 7" key="1">
    <citation type="submission" date="2019-04" db="EMBL/GenBank/DDBJ databases">
        <title>Crenobacter sp. nov.</title>
        <authorList>
            <person name="Shi S."/>
        </authorList>
    </citation>
    <scope>NUCLEOTIDE SEQUENCE [LARGE SCALE GENOMIC DNA]</scope>
    <source>
        <strain evidence="6 7">GY 70310</strain>
    </source>
</reference>
<dbReference type="SUPFAM" id="SSF53756">
    <property type="entry name" value="UDP-Glycosyltransferase/glycogen phosphorylase"/>
    <property type="match status" value="1"/>
</dbReference>
<dbReference type="OrthoDB" id="555447at2"/>
<dbReference type="Proteomes" id="UP000308891">
    <property type="component" value="Unassembled WGS sequence"/>
</dbReference>
<dbReference type="EMBL" id="STGJ01000003">
    <property type="protein sequence ID" value="TIC85328.1"/>
    <property type="molecule type" value="Genomic_DNA"/>
</dbReference>
<dbReference type="AlphaFoldDB" id="A0A4T0V1D2"/>
<evidence type="ECO:0000313" key="7">
    <source>
        <dbReference type="Proteomes" id="UP000308891"/>
    </source>
</evidence>
<gene>
    <name evidence="6" type="ORF">E5K04_04930</name>
</gene>
<keyword evidence="5" id="KW-0472">Membrane</keyword>
<evidence type="ECO:0000256" key="4">
    <source>
        <dbReference type="ARBA" id="ARBA00022989"/>
    </source>
</evidence>
<protein>
    <recommendedName>
        <fullName evidence="8">UDP-N-acetylglucosamine--LPS N-acetylglucosamine transferase</fullName>
    </recommendedName>
</protein>
<organism evidence="6 7">
    <name type="scientific">Crenobacter intestini</name>
    <dbReference type="NCBI Taxonomy" id="2563443"/>
    <lineage>
        <taxon>Bacteria</taxon>
        <taxon>Pseudomonadati</taxon>
        <taxon>Pseudomonadota</taxon>
        <taxon>Betaproteobacteria</taxon>
        <taxon>Neisseriales</taxon>
        <taxon>Neisseriaceae</taxon>
        <taxon>Crenobacter</taxon>
    </lineage>
</organism>
<dbReference type="RefSeq" id="WP_136551777.1">
    <property type="nucleotide sequence ID" value="NZ_STGJ01000003.1"/>
</dbReference>
<dbReference type="InterPro" id="IPR013969">
    <property type="entry name" value="Oligosacch_biosynth_Alg14"/>
</dbReference>
<evidence type="ECO:0000256" key="3">
    <source>
        <dbReference type="ARBA" id="ARBA00022824"/>
    </source>
</evidence>
<dbReference type="GO" id="GO:0004577">
    <property type="term" value="F:N-acetylglucosaminyldiphosphodolichol N-acetylglucosaminyltransferase activity"/>
    <property type="evidence" value="ECO:0007669"/>
    <property type="project" value="TreeGrafter"/>
</dbReference>
<comment type="subcellular location">
    <subcellularLocation>
        <location evidence="1">Endoplasmic reticulum membrane</location>
        <topology evidence="1">Single-pass membrane protein</topology>
    </subcellularLocation>
</comment>
<evidence type="ECO:0000313" key="6">
    <source>
        <dbReference type="EMBL" id="TIC85328.1"/>
    </source>
</evidence>